<keyword evidence="3 5" id="KW-1133">Transmembrane helix</keyword>
<gene>
    <name evidence="6" type="ORF">Lalb_Chr11g0068231</name>
</gene>
<accession>A0A6A4PSA9</accession>
<dbReference type="Proteomes" id="UP000447434">
    <property type="component" value="Chromosome 11"/>
</dbReference>
<feature type="transmembrane region" description="Helical" evidence="5">
    <location>
        <begin position="141"/>
        <end position="161"/>
    </location>
</feature>
<proteinExistence type="predicted"/>
<dbReference type="InterPro" id="IPR030184">
    <property type="entry name" value="WAT1-related"/>
</dbReference>
<sequence>MLLIHSTMLYYRIETLKIKTGAGIAKLVGIIACLAGVATLALYKGPSLEFLSHHHLLNYHESKPHEIHESSSRWIKGCFLLLLSNTFFGLWLVLQGHRTMEVGLEYQASSCIILCNSLGIVVTGVTYCLQTWIIEKKGPVFLAMSSPLALIMTIISSALVLGVIIRLGSILGGMTLIVGLYCVLWGKRREQMPKSSLDIELGSG</sequence>
<reference evidence="7" key="1">
    <citation type="journal article" date="2020" name="Nat. Commun.">
        <title>Genome sequence of the cluster root forming white lupin.</title>
        <authorList>
            <person name="Hufnagel B."/>
            <person name="Marques A."/>
            <person name="Soriano A."/>
            <person name="Marques L."/>
            <person name="Divol F."/>
            <person name="Doumas P."/>
            <person name="Sallet E."/>
            <person name="Mancinotti D."/>
            <person name="Carrere S."/>
            <person name="Marande W."/>
            <person name="Arribat S."/>
            <person name="Keller J."/>
            <person name="Huneau C."/>
            <person name="Blein T."/>
            <person name="Aime D."/>
            <person name="Laguerre M."/>
            <person name="Taylor J."/>
            <person name="Schubert V."/>
            <person name="Nelson M."/>
            <person name="Geu-Flores F."/>
            <person name="Crespi M."/>
            <person name="Gallardo-Guerrero K."/>
            <person name="Delaux P.-M."/>
            <person name="Salse J."/>
            <person name="Berges H."/>
            <person name="Guyot R."/>
            <person name="Gouzy J."/>
            <person name="Peret B."/>
        </authorList>
    </citation>
    <scope>NUCLEOTIDE SEQUENCE [LARGE SCALE GENOMIC DNA]</scope>
    <source>
        <strain evidence="7">cv. Amiga</strain>
    </source>
</reference>
<dbReference type="GO" id="GO:0016020">
    <property type="term" value="C:membrane"/>
    <property type="evidence" value="ECO:0007669"/>
    <property type="project" value="InterPro"/>
</dbReference>
<feature type="transmembrane region" description="Helical" evidence="5">
    <location>
        <begin position="74"/>
        <end position="94"/>
    </location>
</feature>
<evidence type="ECO:0000313" key="7">
    <source>
        <dbReference type="Proteomes" id="UP000447434"/>
    </source>
</evidence>
<dbReference type="AlphaFoldDB" id="A0A6A4PSA9"/>
<evidence type="ECO:0000313" key="6">
    <source>
        <dbReference type="EMBL" id="KAE9604146.1"/>
    </source>
</evidence>
<feature type="transmembrane region" description="Helical" evidence="5">
    <location>
        <begin position="106"/>
        <end position="129"/>
    </location>
</feature>
<dbReference type="GO" id="GO:0022857">
    <property type="term" value="F:transmembrane transporter activity"/>
    <property type="evidence" value="ECO:0007669"/>
    <property type="project" value="InterPro"/>
</dbReference>
<organism evidence="6 7">
    <name type="scientific">Lupinus albus</name>
    <name type="common">White lupine</name>
    <name type="synonym">Lupinus termis</name>
    <dbReference type="NCBI Taxonomy" id="3870"/>
    <lineage>
        <taxon>Eukaryota</taxon>
        <taxon>Viridiplantae</taxon>
        <taxon>Streptophyta</taxon>
        <taxon>Embryophyta</taxon>
        <taxon>Tracheophyta</taxon>
        <taxon>Spermatophyta</taxon>
        <taxon>Magnoliopsida</taxon>
        <taxon>eudicotyledons</taxon>
        <taxon>Gunneridae</taxon>
        <taxon>Pentapetalae</taxon>
        <taxon>rosids</taxon>
        <taxon>fabids</taxon>
        <taxon>Fabales</taxon>
        <taxon>Fabaceae</taxon>
        <taxon>Papilionoideae</taxon>
        <taxon>50 kb inversion clade</taxon>
        <taxon>genistoids sensu lato</taxon>
        <taxon>core genistoids</taxon>
        <taxon>Genisteae</taxon>
        <taxon>Lupinus</taxon>
    </lineage>
</organism>
<keyword evidence="2 5" id="KW-0812">Transmembrane</keyword>
<dbReference type="SUPFAM" id="SSF103481">
    <property type="entry name" value="Multidrug resistance efflux transporter EmrE"/>
    <property type="match status" value="1"/>
</dbReference>
<keyword evidence="4 5" id="KW-0472">Membrane</keyword>
<dbReference type="OrthoDB" id="1718296at2759"/>
<comment type="subcellular location">
    <subcellularLocation>
        <location evidence="1">Membrane</location>
        <topology evidence="1">Multi-pass membrane protein</topology>
    </subcellularLocation>
</comment>
<evidence type="ECO:0008006" key="8">
    <source>
        <dbReference type="Google" id="ProtNLM"/>
    </source>
</evidence>
<comment type="caution">
    <text evidence="6">The sequence shown here is derived from an EMBL/GenBank/DDBJ whole genome shotgun (WGS) entry which is preliminary data.</text>
</comment>
<keyword evidence="7" id="KW-1185">Reference proteome</keyword>
<dbReference type="InterPro" id="IPR037185">
    <property type="entry name" value="EmrE-like"/>
</dbReference>
<evidence type="ECO:0000256" key="1">
    <source>
        <dbReference type="ARBA" id="ARBA00004141"/>
    </source>
</evidence>
<evidence type="ECO:0000256" key="5">
    <source>
        <dbReference type="SAM" id="Phobius"/>
    </source>
</evidence>
<protein>
    <recommendedName>
        <fullName evidence="8">WAT1-related protein</fullName>
    </recommendedName>
</protein>
<dbReference type="EMBL" id="WOCE01000011">
    <property type="protein sequence ID" value="KAE9604146.1"/>
    <property type="molecule type" value="Genomic_DNA"/>
</dbReference>
<name>A0A6A4PSA9_LUPAL</name>
<feature type="transmembrane region" description="Helical" evidence="5">
    <location>
        <begin position="20"/>
        <end position="43"/>
    </location>
</feature>
<dbReference type="PANTHER" id="PTHR31218">
    <property type="entry name" value="WAT1-RELATED PROTEIN"/>
    <property type="match status" value="1"/>
</dbReference>
<evidence type="ECO:0000256" key="2">
    <source>
        <dbReference type="ARBA" id="ARBA00022692"/>
    </source>
</evidence>
<evidence type="ECO:0000256" key="4">
    <source>
        <dbReference type="ARBA" id="ARBA00023136"/>
    </source>
</evidence>
<feature type="transmembrane region" description="Helical" evidence="5">
    <location>
        <begin position="167"/>
        <end position="186"/>
    </location>
</feature>
<evidence type="ECO:0000256" key="3">
    <source>
        <dbReference type="ARBA" id="ARBA00022989"/>
    </source>
</evidence>